<dbReference type="Proteomes" id="UP001159363">
    <property type="component" value="Chromosome 2"/>
</dbReference>
<reference evidence="1 2" key="1">
    <citation type="submission" date="2023-02" db="EMBL/GenBank/DDBJ databases">
        <title>LHISI_Scaffold_Assembly.</title>
        <authorList>
            <person name="Stuart O.P."/>
            <person name="Cleave R."/>
            <person name="Magrath M.J.L."/>
            <person name="Mikheyev A.S."/>
        </authorList>
    </citation>
    <scope>NUCLEOTIDE SEQUENCE [LARGE SCALE GENOMIC DNA]</scope>
    <source>
        <strain evidence="1">Daus_M_001</strain>
        <tissue evidence="1">Leg muscle</tissue>
    </source>
</reference>
<comment type="caution">
    <text evidence="1">The sequence shown here is derived from an EMBL/GenBank/DDBJ whole genome shotgun (WGS) entry which is preliminary data.</text>
</comment>
<accession>A0ABQ9IBX0</accession>
<keyword evidence="2" id="KW-1185">Reference proteome</keyword>
<evidence type="ECO:0000313" key="1">
    <source>
        <dbReference type="EMBL" id="KAJ8893695.1"/>
    </source>
</evidence>
<sequence length="368" mass="40372">MHAESQYNGMKILLNCWPTIRIHVYNHRPPTTETPGLILGPDEQQIFERGVLLCGVYDRHCRGVGVFSGLSRFLPCPHSSTSPPISRLSSTILSAGRSYRPVCPSGRAASYNSVAASSCPYVAGAATTRIPPRRSGLDSRRGRSPDFRMCGSCRTMPLVGEFSRGSPVSPALSSCCSSILTSLHLIGSQDPAVKSHPNLSNTLMQRHMRNAGRPRSVRTVRLEEVIRQYIDDMPSTSTRSIACQMGVSHSTVWDVLRLPTPGKGLTKCASLSHPDNNPQPRTWMKLDVLNIKHPSEPCPVHDIYLGSSPTMGLTMLRKQPGHSGHDAMQLSGRLSPRRRRVVHFSVFGILLSCFRPADAVFISIGTRL</sequence>
<organism evidence="1 2">
    <name type="scientific">Dryococelus australis</name>
    <dbReference type="NCBI Taxonomy" id="614101"/>
    <lineage>
        <taxon>Eukaryota</taxon>
        <taxon>Metazoa</taxon>
        <taxon>Ecdysozoa</taxon>
        <taxon>Arthropoda</taxon>
        <taxon>Hexapoda</taxon>
        <taxon>Insecta</taxon>
        <taxon>Pterygota</taxon>
        <taxon>Neoptera</taxon>
        <taxon>Polyneoptera</taxon>
        <taxon>Phasmatodea</taxon>
        <taxon>Verophasmatodea</taxon>
        <taxon>Anareolatae</taxon>
        <taxon>Phasmatidae</taxon>
        <taxon>Eurycanthinae</taxon>
        <taxon>Dryococelus</taxon>
    </lineage>
</organism>
<gene>
    <name evidence="1" type="ORF">PR048_006295</name>
</gene>
<evidence type="ECO:0008006" key="3">
    <source>
        <dbReference type="Google" id="ProtNLM"/>
    </source>
</evidence>
<dbReference type="EMBL" id="JARBHB010000002">
    <property type="protein sequence ID" value="KAJ8893695.1"/>
    <property type="molecule type" value="Genomic_DNA"/>
</dbReference>
<proteinExistence type="predicted"/>
<protein>
    <recommendedName>
        <fullName evidence="3">Transposase Tc1-like domain-containing protein</fullName>
    </recommendedName>
</protein>
<name>A0ABQ9IBX0_9NEOP</name>
<evidence type="ECO:0000313" key="2">
    <source>
        <dbReference type="Proteomes" id="UP001159363"/>
    </source>
</evidence>